<accession>A0A2K8Z6P1</accession>
<keyword evidence="4" id="KW-0456">Lyase</keyword>
<evidence type="ECO:0000256" key="2">
    <source>
        <dbReference type="ARBA" id="ARBA00022729"/>
    </source>
</evidence>
<keyword evidence="8" id="KW-1185">Reference proteome</keyword>
<dbReference type="RefSeq" id="WP_100992095.1">
    <property type="nucleotide sequence ID" value="NZ_CP025096.1"/>
</dbReference>
<name>A0A2K8Z6P1_9BACT</name>
<dbReference type="EMBL" id="CP025096">
    <property type="protein sequence ID" value="AUD05542.1"/>
    <property type="molecule type" value="Genomic_DNA"/>
</dbReference>
<dbReference type="AlphaFoldDB" id="A0A2K8Z6P1"/>
<dbReference type="PANTHER" id="PTHR39210">
    <property type="entry name" value="HEPARIN-SULFATE LYASE"/>
    <property type="match status" value="1"/>
</dbReference>
<reference evidence="7 8" key="1">
    <citation type="submission" date="2017-11" db="EMBL/GenBank/DDBJ databases">
        <title>Taxonomic description and genome sequences of Spirosoma HA7 sp. nov., isolated from pollen microhabitat of Corylus avellana.</title>
        <authorList>
            <person name="Ambika Manirajan B."/>
            <person name="Suarez C."/>
            <person name="Ratering S."/>
            <person name="Geissler-Plaum R."/>
            <person name="Cardinale M."/>
            <person name="Sylvia S."/>
        </authorList>
    </citation>
    <scope>NUCLEOTIDE SEQUENCE [LARGE SCALE GENOMIC DNA]</scope>
    <source>
        <strain evidence="7 8">HA7</strain>
    </source>
</reference>
<keyword evidence="3" id="KW-0574">Periplasm</keyword>
<keyword evidence="2" id="KW-0732">Signal</keyword>
<dbReference type="PANTHER" id="PTHR39210:SF1">
    <property type="entry name" value="HEPARIN-SULFATE LYASE"/>
    <property type="match status" value="1"/>
</dbReference>
<gene>
    <name evidence="7" type="ORF">CWM47_29075</name>
</gene>
<evidence type="ECO:0000256" key="1">
    <source>
        <dbReference type="ARBA" id="ARBA00004418"/>
    </source>
</evidence>
<comment type="subcellular location">
    <subcellularLocation>
        <location evidence="1">Periplasm</location>
    </subcellularLocation>
</comment>
<organism evidence="7 8">
    <name type="scientific">Spirosoma pollinicola</name>
    <dbReference type="NCBI Taxonomy" id="2057025"/>
    <lineage>
        <taxon>Bacteria</taxon>
        <taxon>Pseudomonadati</taxon>
        <taxon>Bacteroidota</taxon>
        <taxon>Cytophagia</taxon>
        <taxon>Cytophagales</taxon>
        <taxon>Cytophagaceae</taxon>
        <taxon>Spirosoma</taxon>
    </lineage>
</organism>
<dbReference type="GO" id="GO:0016829">
    <property type="term" value="F:lyase activity"/>
    <property type="evidence" value="ECO:0007669"/>
    <property type="project" value="UniProtKB-KW"/>
</dbReference>
<dbReference type="KEGG" id="spir:CWM47_29075"/>
<dbReference type="OrthoDB" id="7335480at2"/>
<evidence type="ECO:0000256" key="3">
    <source>
        <dbReference type="ARBA" id="ARBA00022764"/>
    </source>
</evidence>
<dbReference type="InterPro" id="IPR031680">
    <property type="entry name" value="Hepar_II_III_N"/>
</dbReference>
<sequence>MRKIGMFWRTLTQLTMRQLIFQLIARLRGRPRLRLPTIVPIAHFLTVADADKPVSWQSGTFVFLNKSYSPNAGPIDWNYINEGLGDYGKLWTYNLNYFDFLNQPALNPATGLVLIQDFIAQTASLRDGLEPYPTSLRIMNWVQFLSRNQIQNQAINRHLFAQIDLLSRRLEYHIAGNHLLENGYALLIGSLYFRHRKWLKMATHLIGTELQTQILADGGHDERSPMYHQLLLDRLLTVLLALRHDEWHTELTFVDFLIDKAHKMLIWLNATTFSNGDIPMVNDAAWSIAPTTAQLQAKSERVLGNKHNPPSITELNESGYRMFRRSRYELVADVGPIGPDHQPGHAHADTFSFVLYVDNSPLLMDTGTSTYQPGPRRDIERSTSAHNTVEVNGQNSSEVWAAFRVGWRAKVRVLADTPTELKARHDGYGHIGVVHERAWLLEQTHLIITDRLIRCRDKANLCGMARFHFHPDVQVQVSDDIVITGPVQLSFSSGSKPNLSVTRYNMAEGFNQLRTGQCLEIQFTTSLETRIHFIELSLK</sequence>
<proteinExistence type="predicted"/>
<dbReference type="Pfam" id="PF16889">
    <property type="entry name" value="Hepar_II_III_N"/>
    <property type="match status" value="1"/>
</dbReference>
<dbReference type="SUPFAM" id="SSF48230">
    <property type="entry name" value="Chondroitin AC/alginate lyase"/>
    <property type="match status" value="1"/>
</dbReference>
<dbReference type="Proteomes" id="UP000232883">
    <property type="component" value="Chromosome"/>
</dbReference>
<evidence type="ECO:0000313" key="7">
    <source>
        <dbReference type="EMBL" id="AUD05542.1"/>
    </source>
</evidence>
<evidence type="ECO:0000313" key="8">
    <source>
        <dbReference type="Proteomes" id="UP000232883"/>
    </source>
</evidence>
<evidence type="ECO:0000259" key="5">
    <source>
        <dbReference type="Pfam" id="PF07940"/>
    </source>
</evidence>
<feature type="domain" description="Heparinase II/III-like C-terminal" evidence="5">
    <location>
        <begin position="310"/>
        <end position="524"/>
    </location>
</feature>
<protein>
    <submittedName>
        <fullName evidence="7">Heparinase</fullName>
    </submittedName>
</protein>
<evidence type="ECO:0000259" key="6">
    <source>
        <dbReference type="Pfam" id="PF16889"/>
    </source>
</evidence>
<dbReference type="GO" id="GO:0042597">
    <property type="term" value="C:periplasmic space"/>
    <property type="evidence" value="ECO:0007669"/>
    <property type="project" value="UniProtKB-SubCell"/>
</dbReference>
<dbReference type="Gene3D" id="2.70.98.70">
    <property type="match status" value="1"/>
</dbReference>
<dbReference type="InterPro" id="IPR008929">
    <property type="entry name" value="Chondroitin_lyas"/>
</dbReference>
<dbReference type="Pfam" id="PF07940">
    <property type="entry name" value="Hepar_II_III_C"/>
    <property type="match status" value="1"/>
</dbReference>
<dbReference type="Gene3D" id="1.50.10.100">
    <property type="entry name" value="Chondroitin AC/alginate lyase"/>
    <property type="match status" value="1"/>
</dbReference>
<feature type="domain" description="Heparin-sulfate lyase N-terminal" evidence="6">
    <location>
        <begin position="171"/>
        <end position="285"/>
    </location>
</feature>
<evidence type="ECO:0000256" key="4">
    <source>
        <dbReference type="ARBA" id="ARBA00023239"/>
    </source>
</evidence>
<dbReference type="InterPro" id="IPR012480">
    <property type="entry name" value="Hepar_II_III_C"/>
</dbReference>